<dbReference type="RefSeq" id="WP_349301715.1">
    <property type="nucleotide sequence ID" value="NZ_JBEDNQ010000016.1"/>
</dbReference>
<accession>A0ABV1KM42</accession>
<evidence type="ECO:0008006" key="3">
    <source>
        <dbReference type="Google" id="ProtNLM"/>
    </source>
</evidence>
<proteinExistence type="predicted"/>
<comment type="caution">
    <text evidence="1">The sequence shown here is derived from an EMBL/GenBank/DDBJ whole genome shotgun (WGS) entry which is preliminary data.</text>
</comment>
<organism evidence="1 2">
    <name type="scientific">Pseudonocardia nematodicida</name>
    <dbReference type="NCBI Taxonomy" id="1206997"/>
    <lineage>
        <taxon>Bacteria</taxon>
        <taxon>Bacillati</taxon>
        <taxon>Actinomycetota</taxon>
        <taxon>Actinomycetes</taxon>
        <taxon>Pseudonocardiales</taxon>
        <taxon>Pseudonocardiaceae</taxon>
        <taxon>Pseudonocardia</taxon>
    </lineage>
</organism>
<dbReference type="EMBL" id="JBEDNQ010000016">
    <property type="protein sequence ID" value="MEQ3554643.1"/>
    <property type="molecule type" value="Genomic_DNA"/>
</dbReference>
<sequence length="132" mass="14647">MAATGAHSQRRGPTPGARARLDAADRLLREPEAVEAAVWPRACTWLIRIAVEHGVDDYWSGTAPAVARTNRRAQFVVLRHREPELGQRAEELWSRLSRAAHHHAYELAPTAAELRAWHGEAEAVIKGLAHGR</sequence>
<name>A0ABV1KM42_9PSEU</name>
<evidence type="ECO:0000313" key="1">
    <source>
        <dbReference type="EMBL" id="MEQ3554643.1"/>
    </source>
</evidence>
<gene>
    <name evidence="1" type="ORF">WIS52_29615</name>
</gene>
<dbReference type="Proteomes" id="UP001494902">
    <property type="component" value="Unassembled WGS sequence"/>
</dbReference>
<evidence type="ECO:0000313" key="2">
    <source>
        <dbReference type="Proteomes" id="UP001494902"/>
    </source>
</evidence>
<keyword evidence="2" id="KW-1185">Reference proteome</keyword>
<reference evidence="1 2" key="1">
    <citation type="submission" date="2024-03" db="EMBL/GenBank/DDBJ databases">
        <title>Draft genome sequence of Pseudonocardia nematodicida JCM 31783.</title>
        <authorList>
            <person name="Butdee W."/>
            <person name="Duangmal K."/>
        </authorList>
    </citation>
    <scope>NUCLEOTIDE SEQUENCE [LARGE SCALE GENOMIC DNA]</scope>
    <source>
        <strain evidence="1 2">JCM 31783</strain>
    </source>
</reference>
<protein>
    <recommendedName>
        <fullName evidence="3">SAV-6107-like HEPN domain-containing protein</fullName>
    </recommendedName>
</protein>